<organism evidence="2 3">
    <name type="scientific">Paraburkholderia sabiae</name>
    <dbReference type="NCBI Taxonomy" id="273251"/>
    <lineage>
        <taxon>Bacteria</taxon>
        <taxon>Pseudomonadati</taxon>
        <taxon>Pseudomonadota</taxon>
        <taxon>Betaproteobacteria</taxon>
        <taxon>Burkholderiales</taxon>
        <taxon>Burkholderiaceae</taxon>
        <taxon>Paraburkholderia</taxon>
    </lineage>
</organism>
<evidence type="ECO:0000313" key="3">
    <source>
        <dbReference type="Proteomes" id="UP001494588"/>
    </source>
</evidence>
<keyword evidence="1" id="KW-1133">Transmembrane helix</keyword>
<comment type="caution">
    <text evidence="2">The sequence shown here is derived from an EMBL/GenBank/DDBJ whole genome shotgun (WGS) entry which is preliminary data.</text>
</comment>
<name>A0ABU9QNL0_9BURK</name>
<protein>
    <submittedName>
        <fullName evidence="2">Uncharacterized protein</fullName>
    </submittedName>
</protein>
<proteinExistence type="predicted"/>
<keyword evidence="1" id="KW-0472">Membrane</keyword>
<dbReference type="Proteomes" id="UP001494588">
    <property type="component" value="Unassembled WGS sequence"/>
</dbReference>
<keyword evidence="3" id="KW-1185">Reference proteome</keyword>
<dbReference type="EMBL" id="JAZHGC010000041">
    <property type="protein sequence ID" value="MEM5290854.1"/>
    <property type="molecule type" value="Genomic_DNA"/>
</dbReference>
<accession>A0ABU9QNL0</accession>
<reference evidence="2 3" key="1">
    <citation type="submission" date="2024-01" db="EMBL/GenBank/DDBJ databases">
        <title>The diversity of rhizobia nodulating Mimosa spp. in eleven states of Brazil covering several biomes is determined by host plant, location, and edaphic factors.</title>
        <authorList>
            <person name="Rouws L."/>
            <person name="Barauna A."/>
            <person name="Beukes C."/>
            <person name="De Faria S.M."/>
            <person name="Gross E."/>
            <person name="Dos Reis Junior F.B."/>
            <person name="Simon M."/>
            <person name="Maluk M."/>
            <person name="Odee D.W."/>
            <person name="Kenicer G."/>
            <person name="Young J.P.W."/>
            <person name="Reis V.M."/>
            <person name="Zilli J."/>
            <person name="James E.K."/>
        </authorList>
    </citation>
    <scope>NUCLEOTIDE SEQUENCE [LARGE SCALE GENOMIC DNA]</scope>
    <source>
        <strain evidence="2 3">JPY77</strain>
    </source>
</reference>
<dbReference type="RefSeq" id="WP_201659624.1">
    <property type="nucleotide sequence ID" value="NZ_CAJHCS010000036.1"/>
</dbReference>
<sequence>MAVYRTRFEDQNALFGELIDGAIWELAKTCRWSLAELETNFLCNVERMGLHVDDPRLNAYMDHQAFEGSKTSVRRRFFGRSSQWAWLSCIFFRMKRAEAVGNVERYAIAYNQLQSYLGLGRMIASREYRRVYNVEMVIFHHFCVMFSLFLSKWHSRVLLHNGANVDMKSVVAFLNRQGLRVWGQEVGKKGDLRYIAGRPFKSAVGENCLEGEGDRWVEKYMLNLSHFGRLK</sequence>
<feature type="transmembrane region" description="Helical" evidence="1">
    <location>
        <begin position="131"/>
        <end position="150"/>
    </location>
</feature>
<keyword evidence="1" id="KW-0812">Transmembrane</keyword>
<gene>
    <name evidence="2" type="ORF">V4C55_34555</name>
</gene>
<evidence type="ECO:0000313" key="2">
    <source>
        <dbReference type="EMBL" id="MEM5290854.1"/>
    </source>
</evidence>
<evidence type="ECO:0000256" key="1">
    <source>
        <dbReference type="SAM" id="Phobius"/>
    </source>
</evidence>